<protein>
    <submittedName>
        <fullName evidence="2">Uncharacterized protein</fullName>
    </submittedName>
</protein>
<dbReference type="RefSeq" id="XP_003283338.1">
    <property type="nucleotide sequence ID" value="XM_003283290.1"/>
</dbReference>
<dbReference type="AlphaFoldDB" id="F0Z7B4"/>
<gene>
    <name evidence="2" type="ORF">DICPUDRAFT_74293</name>
</gene>
<dbReference type="InParanoid" id="F0Z7B4"/>
<feature type="signal peptide" evidence="1">
    <location>
        <begin position="1"/>
        <end position="25"/>
    </location>
</feature>
<dbReference type="Proteomes" id="UP000001064">
    <property type="component" value="Unassembled WGS sequence"/>
</dbReference>
<sequence length="222" mass="24023">MNFIIKNLFLFSFLILLIFCNISTSNKINKKEENQNLKYNRYTSGYNFNGNEKDLNTHSSSTSGNAAISSSSGISSSGSGLSGSGGNNDNFEDYLSGSYTGASTSSTASVTGSYSTANHPAHDTGSGSSGGYLFAICLYCDENCQSYQKICVQATPRVCTPIMNPCTKSTIWVIGSNTQEVSIFTDFRCTVLNRIETIDQECSDCAIIQKFNTYVSSCRYAS</sequence>
<dbReference type="VEuPathDB" id="AmoebaDB:DICPUDRAFT_74293"/>
<dbReference type="GeneID" id="10509243"/>
<name>F0Z7B4_DICPU</name>
<keyword evidence="1" id="KW-0732">Signal</keyword>
<accession>F0Z7B4</accession>
<evidence type="ECO:0000313" key="3">
    <source>
        <dbReference type="Proteomes" id="UP000001064"/>
    </source>
</evidence>
<evidence type="ECO:0000256" key="1">
    <source>
        <dbReference type="SAM" id="SignalP"/>
    </source>
</evidence>
<dbReference type="KEGG" id="dpp:DICPUDRAFT_74293"/>
<proteinExistence type="predicted"/>
<keyword evidence="3" id="KW-1185">Reference proteome</keyword>
<feature type="chain" id="PRO_5003264943" evidence="1">
    <location>
        <begin position="26"/>
        <end position="222"/>
    </location>
</feature>
<dbReference type="EMBL" id="GL870946">
    <property type="protein sequence ID" value="EGC40148.1"/>
    <property type="molecule type" value="Genomic_DNA"/>
</dbReference>
<reference evidence="3" key="1">
    <citation type="journal article" date="2011" name="Genome Biol.">
        <title>Comparative genomics of the social amoebae Dictyostelium discoideum and Dictyostelium purpureum.</title>
        <authorList>
            <consortium name="US DOE Joint Genome Institute (JGI-PGF)"/>
            <person name="Sucgang R."/>
            <person name="Kuo A."/>
            <person name="Tian X."/>
            <person name="Salerno W."/>
            <person name="Parikh A."/>
            <person name="Feasley C.L."/>
            <person name="Dalin E."/>
            <person name="Tu H."/>
            <person name="Huang E."/>
            <person name="Barry K."/>
            <person name="Lindquist E."/>
            <person name="Shapiro H."/>
            <person name="Bruce D."/>
            <person name="Schmutz J."/>
            <person name="Salamov A."/>
            <person name="Fey P."/>
            <person name="Gaudet P."/>
            <person name="Anjard C."/>
            <person name="Babu M.M."/>
            <person name="Basu S."/>
            <person name="Bushmanova Y."/>
            <person name="van der Wel H."/>
            <person name="Katoh-Kurasawa M."/>
            <person name="Dinh C."/>
            <person name="Coutinho P.M."/>
            <person name="Saito T."/>
            <person name="Elias M."/>
            <person name="Schaap P."/>
            <person name="Kay R.R."/>
            <person name="Henrissat B."/>
            <person name="Eichinger L."/>
            <person name="Rivero F."/>
            <person name="Putnam N.H."/>
            <person name="West C.M."/>
            <person name="Loomis W.F."/>
            <person name="Chisholm R.L."/>
            <person name="Shaulsky G."/>
            <person name="Strassmann J.E."/>
            <person name="Queller D.C."/>
            <person name="Kuspa A."/>
            <person name="Grigoriev I.V."/>
        </authorList>
    </citation>
    <scope>NUCLEOTIDE SEQUENCE [LARGE SCALE GENOMIC DNA]</scope>
    <source>
        <strain evidence="3">QSDP1</strain>
    </source>
</reference>
<organism evidence="2 3">
    <name type="scientific">Dictyostelium purpureum</name>
    <name type="common">Slime mold</name>
    <dbReference type="NCBI Taxonomy" id="5786"/>
    <lineage>
        <taxon>Eukaryota</taxon>
        <taxon>Amoebozoa</taxon>
        <taxon>Evosea</taxon>
        <taxon>Eumycetozoa</taxon>
        <taxon>Dictyostelia</taxon>
        <taxon>Dictyosteliales</taxon>
        <taxon>Dictyosteliaceae</taxon>
        <taxon>Dictyostelium</taxon>
    </lineage>
</organism>
<evidence type="ECO:0000313" key="2">
    <source>
        <dbReference type="EMBL" id="EGC40148.1"/>
    </source>
</evidence>